<reference evidence="5 6" key="1">
    <citation type="submission" date="2022-04" db="EMBL/GenBank/DDBJ databases">
        <title>Positive selection, recombination, and allopatry shape intraspecific diversity of widespread and dominant cyanobacteria.</title>
        <authorList>
            <person name="Wei J."/>
            <person name="Shu W."/>
            <person name="Hu C."/>
        </authorList>
    </citation>
    <scope>NUCLEOTIDE SEQUENCE [LARGE SCALE GENOMIC DNA]</scope>
    <source>
        <strain evidence="5 6">GB2-A5</strain>
    </source>
</reference>
<feature type="domain" description="Carrier" evidence="4">
    <location>
        <begin position="940"/>
        <end position="1015"/>
    </location>
</feature>
<dbReference type="InterPro" id="IPR020806">
    <property type="entry name" value="PKS_PP-bd"/>
</dbReference>
<dbReference type="InterPro" id="IPR020845">
    <property type="entry name" value="AMP-binding_CS"/>
</dbReference>
<sequence length="1049" mass="117392">MHSKTLGGFRLSPQQKRLWLLQQDSAAYCALLLEGNLKVDVLKTALEQVLNQHEILRTTFHRLPGMKIPVMVVADSSVPLWREIDLSDQEPQQQEAKITALFQEAKRANFDLEQVSLHLSLLKLSADKYILLISLPALCADSWTLQKLVEKISLAYAGDFSTEEVQYVQFSEWQHQLLEEEDATGKEYWEHQDISNLDRIKLPFERNLKKSEFEIDCVSLTLDSKAVAKLEKSDIALDIWLLASWQVLLWRLTGEEIIVGASVDGREFETLHSVLGLCTKWLPIKSCLEADLRFKEVLELVSQAMREASEWQEYFVWEPFDGVTSKAQFAVGFEFEQSVLKRFGAGVSFSLLNFYSCIERFKIKLVCTREKADFYYDSNLFSAETIQRLVKQFQTLFASATENPEVAISQLEILQPSDRAQLLAHNNTQTDYPEQQCIHHLFEAQAAQTPDNIAVVFEDQQLTYRELNARANKIAHHLQLLGVKPEVVVGLCLERSLDMVVGMLGILKAGGAYLPLDPALPQERLDFMSQVAQVLLTKRQFCGNGYEEKTTVCLDEDWEAAQQSNANPTSEANSKNLVYVLFTSGSTGKPKPVAIEHQQLLNYLRGILDKLNLRTGASFALVSTFAADLGNTVIFPALCTGGCLHIVSAERATDSAALANYFGRYPIDCLKIVPSHLAALLASSHSAQILPQRLVLGGEALSWQLIEQIQQQKPECQILNHYGPTEATVGVLTYQVDKGDRHDSETVPLGRPLANTQVYVLDRHLQLVPVGVSGELYIGGAGLARGYLNREDLTAFRFISNPFSDTEARLYKTGDLVRYLPDGNLEFLGRTDDQVKIRGFRIELGEIETLLSQHPSVRQVVILAREDEPGDRRLVAYVVPHPGQVTNTNDLRHFLQQKLPEYMVPSVVILKALPLTANGKVDRGALPVPDQIRPELGFVAPGTSTEQAIAKIWAEVLGIEQVGIHDNFFELGGHSLLATLVISKLRQAFQVELPLRDFFEMPTIAGVAKKIEQTKDKGAYLNEPEIVAVSRTAHRVKLSSLKDGDPLTL</sequence>
<dbReference type="InterPro" id="IPR010071">
    <property type="entry name" value="AA_adenyl_dom"/>
</dbReference>
<protein>
    <submittedName>
        <fullName evidence="5">Non-ribosomal peptide synthetase</fullName>
    </submittedName>
</protein>
<evidence type="ECO:0000313" key="6">
    <source>
        <dbReference type="Proteomes" id="UP001442494"/>
    </source>
</evidence>
<dbReference type="SUPFAM" id="SSF47336">
    <property type="entry name" value="ACP-like"/>
    <property type="match status" value="1"/>
</dbReference>
<evidence type="ECO:0000256" key="1">
    <source>
        <dbReference type="ARBA" id="ARBA00001957"/>
    </source>
</evidence>
<dbReference type="NCBIfam" id="TIGR01733">
    <property type="entry name" value="AA-adenyl-dom"/>
    <property type="match status" value="1"/>
</dbReference>
<dbReference type="Gene3D" id="3.30.300.30">
    <property type="match status" value="1"/>
</dbReference>
<keyword evidence="3" id="KW-0597">Phosphoprotein</keyword>
<dbReference type="Pfam" id="PF00501">
    <property type="entry name" value="AMP-binding"/>
    <property type="match status" value="1"/>
</dbReference>
<evidence type="ECO:0000256" key="3">
    <source>
        <dbReference type="ARBA" id="ARBA00022553"/>
    </source>
</evidence>
<dbReference type="InterPro" id="IPR009081">
    <property type="entry name" value="PP-bd_ACP"/>
</dbReference>
<dbReference type="PANTHER" id="PTHR45527">
    <property type="entry name" value="NONRIBOSOMAL PEPTIDE SYNTHETASE"/>
    <property type="match status" value="1"/>
</dbReference>
<dbReference type="Gene3D" id="2.30.38.10">
    <property type="entry name" value="Luciferase, Domain 3"/>
    <property type="match status" value="1"/>
</dbReference>
<accession>A0ABV0JJ74</accession>
<proteinExistence type="predicted"/>
<dbReference type="InterPro" id="IPR029058">
    <property type="entry name" value="AB_hydrolase_fold"/>
</dbReference>
<dbReference type="Gene3D" id="3.30.559.30">
    <property type="entry name" value="Nonribosomal peptide synthetase, condensation domain"/>
    <property type="match status" value="1"/>
</dbReference>
<dbReference type="SMART" id="SM00823">
    <property type="entry name" value="PKS_PP"/>
    <property type="match status" value="1"/>
</dbReference>
<organism evidence="5 6">
    <name type="scientific">Funiculus sociatus GB2-A5</name>
    <dbReference type="NCBI Taxonomy" id="2933946"/>
    <lineage>
        <taxon>Bacteria</taxon>
        <taxon>Bacillati</taxon>
        <taxon>Cyanobacteriota</taxon>
        <taxon>Cyanophyceae</taxon>
        <taxon>Coleofasciculales</taxon>
        <taxon>Coleofasciculaceae</taxon>
        <taxon>Funiculus</taxon>
    </lineage>
</organism>
<dbReference type="InterPro" id="IPR000873">
    <property type="entry name" value="AMP-dep_synth/lig_dom"/>
</dbReference>
<dbReference type="InterPro" id="IPR023213">
    <property type="entry name" value="CAT-like_dom_sf"/>
</dbReference>
<keyword evidence="6" id="KW-1185">Reference proteome</keyword>
<comment type="cofactor">
    <cofactor evidence="1">
        <name>pantetheine 4'-phosphate</name>
        <dbReference type="ChEBI" id="CHEBI:47942"/>
    </cofactor>
</comment>
<dbReference type="InterPro" id="IPR036736">
    <property type="entry name" value="ACP-like_sf"/>
</dbReference>
<gene>
    <name evidence="5" type="ORF">NDI37_03275</name>
</gene>
<name>A0ABV0JJ74_9CYAN</name>
<dbReference type="Pfam" id="PF00668">
    <property type="entry name" value="Condensation"/>
    <property type="match status" value="1"/>
</dbReference>
<evidence type="ECO:0000256" key="2">
    <source>
        <dbReference type="ARBA" id="ARBA00022450"/>
    </source>
</evidence>
<dbReference type="SUPFAM" id="SSF52777">
    <property type="entry name" value="CoA-dependent acyltransferases"/>
    <property type="match status" value="2"/>
</dbReference>
<dbReference type="Proteomes" id="UP001442494">
    <property type="component" value="Unassembled WGS sequence"/>
</dbReference>
<dbReference type="InterPro" id="IPR045851">
    <property type="entry name" value="AMP-bd_C_sf"/>
</dbReference>
<dbReference type="EMBL" id="JAMPKK010000004">
    <property type="protein sequence ID" value="MEP0863486.1"/>
    <property type="molecule type" value="Genomic_DNA"/>
</dbReference>
<dbReference type="PROSITE" id="PS00012">
    <property type="entry name" value="PHOSPHOPANTETHEINE"/>
    <property type="match status" value="1"/>
</dbReference>
<dbReference type="CDD" id="cd05930">
    <property type="entry name" value="A_NRPS"/>
    <property type="match status" value="1"/>
</dbReference>
<dbReference type="PROSITE" id="PS50075">
    <property type="entry name" value="CARRIER"/>
    <property type="match status" value="1"/>
</dbReference>
<dbReference type="Gene3D" id="3.40.50.980">
    <property type="match status" value="2"/>
</dbReference>
<dbReference type="InterPro" id="IPR025110">
    <property type="entry name" value="AMP-bd_C"/>
</dbReference>
<dbReference type="SUPFAM" id="SSF56801">
    <property type="entry name" value="Acetyl-CoA synthetase-like"/>
    <property type="match status" value="1"/>
</dbReference>
<dbReference type="Pfam" id="PF13193">
    <property type="entry name" value="AMP-binding_C"/>
    <property type="match status" value="1"/>
</dbReference>
<dbReference type="InterPro" id="IPR001242">
    <property type="entry name" value="Condensation_dom"/>
</dbReference>
<dbReference type="Pfam" id="PF00550">
    <property type="entry name" value="PP-binding"/>
    <property type="match status" value="1"/>
</dbReference>
<dbReference type="Gene3D" id="3.30.559.10">
    <property type="entry name" value="Chloramphenicol acetyltransferase-like domain"/>
    <property type="match status" value="1"/>
</dbReference>
<dbReference type="Gene3D" id="3.40.50.1820">
    <property type="entry name" value="alpha/beta hydrolase"/>
    <property type="match status" value="1"/>
</dbReference>
<evidence type="ECO:0000313" key="5">
    <source>
        <dbReference type="EMBL" id="MEP0863486.1"/>
    </source>
</evidence>
<dbReference type="PANTHER" id="PTHR45527:SF1">
    <property type="entry name" value="FATTY ACID SYNTHASE"/>
    <property type="match status" value="1"/>
</dbReference>
<dbReference type="PROSITE" id="PS00455">
    <property type="entry name" value="AMP_BINDING"/>
    <property type="match status" value="1"/>
</dbReference>
<dbReference type="RefSeq" id="WP_190422038.1">
    <property type="nucleotide sequence ID" value="NZ_JAMPKK010000004.1"/>
</dbReference>
<comment type="caution">
    <text evidence="5">The sequence shown here is derived from an EMBL/GenBank/DDBJ whole genome shotgun (WGS) entry which is preliminary data.</text>
</comment>
<dbReference type="InterPro" id="IPR006162">
    <property type="entry name" value="Ppantetheine_attach_site"/>
</dbReference>
<keyword evidence="2" id="KW-0596">Phosphopantetheine</keyword>
<evidence type="ECO:0000259" key="4">
    <source>
        <dbReference type="PROSITE" id="PS50075"/>
    </source>
</evidence>